<dbReference type="GO" id="GO:0005886">
    <property type="term" value="C:plasma membrane"/>
    <property type="evidence" value="ECO:0007669"/>
    <property type="project" value="UniProtKB-SubCell"/>
</dbReference>
<dbReference type="Gene3D" id="2.60.450.10">
    <property type="entry name" value="Lipopolysaccharide (LPS) transport protein A like domain"/>
    <property type="match status" value="1"/>
</dbReference>
<evidence type="ECO:0000256" key="2">
    <source>
        <dbReference type="ARBA" id="ARBA00022519"/>
    </source>
</evidence>
<dbReference type="GO" id="GO:0043165">
    <property type="term" value="P:Gram-negative-bacterium-type cell outer membrane assembly"/>
    <property type="evidence" value="ECO:0007669"/>
    <property type="project" value="UniProtKB-UniRule"/>
</dbReference>
<evidence type="ECO:0000313" key="8">
    <source>
        <dbReference type="Proteomes" id="UP000004374"/>
    </source>
</evidence>
<dbReference type="OrthoDB" id="6193381at2"/>
<keyword evidence="1 6" id="KW-1003">Cell membrane</keyword>
<keyword evidence="3 6" id="KW-0812">Transmembrane</keyword>
<evidence type="ECO:0000256" key="6">
    <source>
        <dbReference type="HAMAP-Rule" id="MF_01915"/>
    </source>
</evidence>
<dbReference type="EMBL" id="BAFK01000008">
    <property type="protein sequence ID" value="GAB58837.1"/>
    <property type="molecule type" value="Genomic_DNA"/>
</dbReference>
<evidence type="ECO:0000256" key="3">
    <source>
        <dbReference type="ARBA" id="ARBA00022692"/>
    </source>
</evidence>
<dbReference type="STRING" id="562729.RNAN_1825"/>
<keyword evidence="5 6" id="KW-0472">Membrane</keyword>
<evidence type="ECO:0000313" key="7">
    <source>
        <dbReference type="EMBL" id="GAB58837.1"/>
    </source>
</evidence>
<name>I1DXQ9_9GAMM</name>
<dbReference type="Proteomes" id="UP000004374">
    <property type="component" value="Unassembled WGS sequence"/>
</dbReference>
<comment type="similarity">
    <text evidence="6">Belongs to the LptC family.</text>
</comment>
<comment type="function">
    <text evidence="6">Involved in the assembly of lipopolysaccharide (LPS). Required for the translocation of LPS from the inner membrane to the outer membrane. Facilitates the transfer of LPS from the inner membrane to the periplasmic protein LptA. Could be a docking site for LptA.</text>
</comment>
<keyword evidence="4 6" id="KW-1133">Transmembrane helix</keyword>
<comment type="subunit">
    <text evidence="6">Component of the lipopolysaccharide transport and assembly complex. Interacts with LptA and the LptBFG transporter complex.</text>
</comment>
<comment type="subcellular location">
    <subcellularLocation>
        <location evidence="6">Cell inner membrane</location>
        <topology evidence="6">Single-pass membrane protein</topology>
    </subcellularLocation>
</comment>
<keyword evidence="8" id="KW-1185">Reference proteome</keyword>
<keyword evidence="2 6" id="KW-0997">Cell inner membrane</keyword>
<proteinExistence type="inferred from homology"/>
<evidence type="ECO:0000256" key="1">
    <source>
        <dbReference type="ARBA" id="ARBA00022475"/>
    </source>
</evidence>
<dbReference type="GO" id="GO:0015221">
    <property type="term" value="F:lipopolysaccharide transmembrane transporter activity"/>
    <property type="evidence" value="ECO:0007669"/>
    <property type="project" value="InterPro"/>
</dbReference>
<dbReference type="GO" id="GO:0017089">
    <property type="term" value="F:glycolipid transfer activity"/>
    <property type="evidence" value="ECO:0007669"/>
    <property type="project" value="TreeGrafter"/>
</dbReference>
<protein>
    <recommendedName>
        <fullName evidence="6">Lipopolysaccharide export system protein LptC</fullName>
    </recommendedName>
</protein>
<dbReference type="AlphaFoldDB" id="I1DXQ9"/>
<sequence length="184" mass="21398">MRKLLTLVVLALTATALYLWFEPAELTDPLKTDQELLPDYVAQNVTRRLYNAEGYLADTVSAERLEHFAQLGFTQFEQPVYTLYNAQQQPNWRASSRYAVWFPQDKIILEQQVQIVSQQQNELIQRIETEQLEMLFPSNALINNHPVRIQGQGFYILGNGINADLKSKTFQLLQHDKTVYQHEN</sequence>
<reference evidence="7 8" key="1">
    <citation type="journal article" date="2012" name="J. Bacteriol.">
        <title>Genome Sequence of the Protease-Producing Bacterium Rheinheimera nanhaiensis E407-8T, Isolated from Deep-Sea Sediment of the South China Sea.</title>
        <authorList>
            <person name="Zhang X.-Y."/>
            <person name="Zhang Y.-J."/>
            <person name="Qin Q.-L."/>
            <person name="Xie B.-B."/>
            <person name="Chen X.-L."/>
            <person name="Zhou B.-C."/>
            <person name="Zhang Y.-Z."/>
        </authorList>
    </citation>
    <scope>NUCLEOTIDE SEQUENCE [LARGE SCALE GENOMIC DNA]</scope>
    <source>
        <strain evidence="7 8">E407-8</strain>
    </source>
</reference>
<dbReference type="InterPro" id="IPR010664">
    <property type="entry name" value="LipoPS_assembly_LptC-rel"/>
</dbReference>
<dbReference type="PANTHER" id="PTHR37481:SF1">
    <property type="entry name" value="LIPOPOLYSACCHARIDE EXPORT SYSTEM PROTEIN LPTC"/>
    <property type="match status" value="1"/>
</dbReference>
<dbReference type="Pfam" id="PF06835">
    <property type="entry name" value="LptC"/>
    <property type="match status" value="1"/>
</dbReference>
<dbReference type="PANTHER" id="PTHR37481">
    <property type="entry name" value="LIPOPOLYSACCHARIDE EXPORT SYSTEM PROTEIN LPTC"/>
    <property type="match status" value="1"/>
</dbReference>
<dbReference type="RefSeq" id="WP_008220885.1">
    <property type="nucleotide sequence ID" value="NZ_BAFK01000008.1"/>
</dbReference>
<dbReference type="InterPro" id="IPR026265">
    <property type="entry name" value="LptC"/>
</dbReference>
<dbReference type="HAMAP" id="MF_01915">
    <property type="entry name" value="LPS_assembly_LptC"/>
    <property type="match status" value="1"/>
</dbReference>
<evidence type="ECO:0000256" key="4">
    <source>
        <dbReference type="ARBA" id="ARBA00022989"/>
    </source>
</evidence>
<comment type="caution">
    <text evidence="7">The sequence shown here is derived from an EMBL/GenBank/DDBJ whole genome shotgun (WGS) entry which is preliminary data.</text>
</comment>
<dbReference type="InterPro" id="IPR052363">
    <property type="entry name" value="LPS_export_LptC"/>
</dbReference>
<dbReference type="PIRSF" id="PIRSF028513">
    <property type="entry name" value="LptC"/>
    <property type="match status" value="1"/>
</dbReference>
<accession>I1DXQ9</accession>
<evidence type="ECO:0000256" key="5">
    <source>
        <dbReference type="ARBA" id="ARBA00023136"/>
    </source>
</evidence>
<dbReference type="NCBIfam" id="TIGR04409">
    <property type="entry name" value="LptC_YrbK"/>
    <property type="match status" value="1"/>
</dbReference>
<dbReference type="GO" id="GO:0030288">
    <property type="term" value="C:outer membrane-bounded periplasmic space"/>
    <property type="evidence" value="ECO:0007669"/>
    <property type="project" value="TreeGrafter"/>
</dbReference>
<gene>
    <name evidence="6" type="primary">lptC</name>
    <name evidence="7" type="ORF">RNAN_1825</name>
</gene>
<organism evidence="7 8">
    <name type="scientific">Rheinheimera nanhaiensis E407-8</name>
    <dbReference type="NCBI Taxonomy" id="562729"/>
    <lineage>
        <taxon>Bacteria</taxon>
        <taxon>Pseudomonadati</taxon>
        <taxon>Pseudomonadota</taxon>
        <taxon>Gammaproteobacteria</taxon>
        <taxon>Chromatiales</taxon>
        <taxon>Chromatiaceae</taxon>
        <taxon>Rheinheimera</taxon>
    </lineage>
</organism>